<keyword evidence="3" id="KW-1185">Reference proteome</keyword>
<dbReference type="Proteomes" id="UP000465812">
    <property type="component" value="Chromosome"/>
</dbReference>
<sequence length="73" mass="6643">MAPGSLPGTTPDVLQGPRCSIGCPGPGVPPGGGTPGSTVGGLIANAGGLVHVAAAGSNANAAATQADAGRIID</sequence>
<reference evidence="2 3" key="1">
    <citation type="journal article" date="2019" name="Emerg. Microbes Infect.">
        <title>Comprehensive subspecies identification of 175 nontuberculous mycobacteria species based on 7547 genomic profiles.</title>
        <authorList>
            <person name="Matsumoto Y."/>
            <person name="Kinjo T."/>
            <person name="Motooka D."/>
            <person name="Nabeya D."/>
            <person name="Jung N."/>
            <person name="Uechi K."/>
            <person name="Horii T."/>
            <person name="Iida T."/>
            <person name="Fujita J."/>
            <person name="Nakamura S."/>
        </authorList>
    </citation>
    <scope>NUCLEOTIDE SEQUENCE [LARGE SCALE GENOMIC DNA]</scope>
    <source>
        <strain evidence="2 3">JCM 18113</strain>
    </source>
</reference>
<protein>
    <submittedName>
        <fullName evidence="2">Uncharacterized protein</fullName>
    </submittedName>
</protein>
<evidence type="ECO:0000313" key="3">
    <source>
        <dbReference type="Proteomes" id="UP000465812"/>
    </source>
</evidence>
<gene>
    <name evidence="2" type="ORF">MMAN_35920</name>
</gene>
<feature type="region of interest" description="Disordered" evidence="1">
    <location>
        <begin position="1"/>
        <end position="38"/>
    </location>
</feature>
<name>A0ABM7JV58_MYCNT</name>
<proteinExistence type="predicted"/>
<evidence type="ECO:0000256" key="1">
    <source>
        <dbReference type="SAM" id="MobiDB-lite"/>
    </source>
</evidence>
<evidence type="ECO:0000313" key="2">
    <source>
        <dbReference type="EMBL" id="BBY39458.1"/>
    </source>
</evidence>
<organism evidence="2 3">
    <name type="scientific">Mycobacterium mantenii</name>
    <dbReference type="NCBI Taxonomy" id="560555"/>
    <lineage>
        <taxon>Bacteria</taxon>
        <taxon>Bacillati</taxon>
        <taxon>Actinomycetota</taxon>
        <taxon>Actinomycetes</taxon>
        <taxon>Mycobacteriales</taxon>
        <taxon>Mycobacteriaceae</taxon>
        <taxon>Mycobacterium</taxon>
        <taxon>Mycobacterium avium complex (MAC)</taxon>
    </lineage>
</organism>
<dbReference type="EMBL" id="AP022590">
    <property type="protein sequence ID" value="BBY39458.1"/>
    <property type="molecule type" value="Genomic_DNA"/>
</dbReference>
<accession>A0ABM7JV58</accession>